<protein>
    <recommendedName>
        <fullName evidence="3">RiboL-PSP-HEPN domain-containing protein</fullName>
    </recommendedName>
</protein>
<keyword evidence="2" id="KW-1185">Reference proteome</keyword>
<name>A0ABV3SRH0_9HYPH</name>
<evidence type="ECO:0000313" key="1">
    <source>
        <dbReference type="EMBL" id="MEX0408549.1"/>
    </source>
</evidence>
<evidence type="ECO:0008006" key="3">
    <source>
        <dbReference type="Google" id="ProtNLM"/>
    </source>
</evidence>
<dbReference type="EMBL" id="JBDPGJ010000005">
    <property type="protein sequence ID" value="MEX0408549.1"/>
    <property type="molecule type" value="Genomic_DNA"/>
</dbReference>
<dbReference type="Proteomes" id="UP001556692">
    <property type="component" value="Unassembled WGS sequence"/>
</dbReference>
<comment type="caution">
    <text evidence="1">The sequence shown here is derived from an EMBL/GenBank/DDBJ whole genome shotgun (WGS) entry which is preliminary data.</text>
</comment>
<sequence length="305" mass="33568">MPYYRQEYYSAIQRMLELTDNILLQDKMPIDDKHNVGARILRHGLAVSAFALLEKYTRSIFDAMVNDMNNSTLLYHEFPDRLRKFISVDAIGGLNNTLYFIKDDLAKFAFVDTHLPRLSGYASSTPTYTAFGFSSSGSNVGHDDIKKGFAAFGLTDAWGKMSLIASDIGGGTLSLENEFRGLARARHMSAHEPASNIPTTTLQSHLKAAILLGITIDILASDLGGAIRNCGKKADLPIVVSAVAHSYRFLDEQIDGSWLERASAAGRGVKRLPDKDMAVQSALQRKSSSHIVVRDAASFPRELIR</sequence>
<proteinExistence type="predicted"/>
<dbReference type="RefSeq" id="WP_367956410.1">
    <property type="nucleotide sequence ID" value="NZ_JBDPGJ010000005.1"/>
</dbReference>
<reference evidence="1 2" key="1">
    <citation type="submission" date="2024-05" db="EMBL/GenBank/DDBJ databases">
        <authorList>
            <person name="Jiang F."/>
        </authorList>
    </citation>
    <scope>NUCLEOTIDE SEQUENCE [LARGE SCALE GENOMIC DNA]</scope>
    <source>
        <strain evidence="1 2">LZ166</strain>
    </source>
</reference>
<gene>
    <name evidence="1" type="ORF">ABGN05_23085</name>
</gene>
<accession>A0ABV3SRH0</accession>
<evidence type="ECO:0000313" key="2">
    <source>
        <dbReference type="Proteomes" id="UP001556692"/>
    </source>
</evidence>
<organism evidence="1 2">
    <name type="scientific">Aquibium pacificus</name>
    <dbReference type="NCBI Taxonomy" id="3153579"/>
    <lineage>
        <taxon>Bacteria</taxon>
        <taxon>Pseudomonadati</taxon>
        <taxon>Pseudomonadota</taxon>
        <taxon>Alphaproteobacteria</taxon>
        <taxon>Hyphomicrobiales</taxon>
        <taxon>Phyllobacteriaceae</taxon>
        <taxon>Aquibium</taxon>
    </lineage>
</organism>